<accession>A0A1G1YRL9</accession>
<dbReference type="Pfam" id="PF19302">
    <property type="entry name" value="DUF5915"/>
    <property type="match status" value="1"/>
</dbReference>
<keyword evidence="5" id="KW-0030">Aminoacyl-tRNA synthetase</keyword>
<dbReference type="CDD" id="cd07961">
    <property type="entry name" value="Anticodon_Ia_Ile_ABEc"/>
    <property type="match status" value="1"/>
</dbReference>
<evidence type="ECO:0000256" key="4">
    <source>
        <dbReference type="ARBA" id="ARBA00022917"/>
    </source>
</evidence>
<evidence type="ECO:0000256" key="1">
    <source>
        <dbReference type="ARBA" id="ARBA00022598"/>
    </source>
</evidence>
<dbReference type="Proteomes" id="UP000176512">
    <property type="component" value="Unassembled WGS sequence"/>
</dbReference>
<dbReference type="AlphaFoldDB" id="A0A1G1YRL9"/>
<evidence type="ECO:0000313" key="8">
    <source>
        <dbReference type="Proteomes" id="UP000176512"/>
    </source>
</evidence>
<evidence type="ECO:0000313" key="7">
    <source>
        <dbReference type="EMBL" id="OGY54993.1"/>
    </source>
</evidence>
<dbReference type="EMBL" id="MHIP01000020">
    <property type="protein sequence ID" value="OGY54993.1"/>
    <property type="molecule type" value="Genomic_DNA"/>
</dbReference>
<organism evidence="7 8">
    <name type="scientific">Candidatus Buchananbacteria bacterium RIFCSPLOWO2_01_FULL_46_12</name>
    <dbReference type="NCBI Taxonomy" id="1797546"/>
    <lineage>
        <taxon>Bacteria</taxon>
        <taxon>Candidatus Buchananiibacteriota</taxon>
    </lineage>
</organism>
<dbReference type="Pfam" id="PF08264">
    <property type="entry name" value="Anticodon_1"/>
    <property type="match status" value="1"/>
</dbReference>
<reference evidence="7 8" key="1">
    <citation type="journal article" date="2016" name="Nat. Commun.">
        <title>Thousands of microbial genomes shed light on interconnected biogeochemical processes in an aquifer system.</title>
        <authorList>
            <person name="Anantharaman K."/>
            <person name="Brown C.T."/>
            <person name="Hug L.A."/>
            <person name="Sharon I."/>
            <person name="Castelle C.J."/>
            <person name="Probst A.J."/>
            <person name="Thomas B.C."/>
            <person name="Singh A."/>
            <person name="Wilkins M.J."/>
            <person name="Karaoz U."/>
            <person name="Brodie E.L."/>
            <person name="Williams K.H."/>
            <person name="Hubbard S.S."/>
            <person name="Banfield J.F."/>
        </authorList>
    </citation>
    <scope>NUCLEOTIDE SEQUENCE [LARGE SCALE GENOMIC DNA]</scope>
</reference>
<comment type="caution">
    <text evidence="7">The sequence shown here is derived from an EMBL/GenBank/DDBJ whole genome shotgun (WGS) entry which is preliminary data.</text>
</comment>
<dbReference type="Gene3D" id="1.10.730.10">
    <property type="entry name" value="Isoleucyl-tRNA Synthetase, Domain 1"/>
    <property type="match status" value="1"/>
</dbReference>
<keyword evidence="1" id="KW-0436">Ligase</keyword>
<dbReference type="GO" id="GO:0006428">
    <property type="term" value="P:isoleucyl-tRNA aminoacylation"/>
    <property type="evidence" value="ECO:0007669"/>
    <property type="project" value="TreeGrafter"/>
</dbReference>
<dbReference type="InterPro" id="IPR009080">
    <property type="entry name" value="tRNAsynth_Ia_anticodon-bd"/>
</dbReference>
<dbReference type="GO" id="GO:0004822">
    <property type="term" value="F:isoleucine-tRNA ligase activity"/>
    <property type="evidence" value="ECO:0007669"/>
    <property type="project" value="InterPro"/>
</dbReference>
<name>A0A1G1YRL9_9BACT</name>
<dbReference type="GO" id="GO:0000049">
    <property type="term" value="F:tRNA binding"/>
    <property type="evidence" value="ECO:0007669"/>
    <property type="project" value="InterPro"/>
</dbReference>
<evidence type="ECO:0000256" key="3">
    <source>
        <dbReference type="ARBA" id="ARBA00022840"/>
    </source>
</evidence>
<keyword evidence="3" id="KW-0067">ATP-binding</keyword>
<keyword evidence="2" id="KW-0547">Nucleotide-binding</keyword>
<evidence type="ECO:0000256" key="2">
    <source>
        <dbReference type="ARBA" id="ARBA00022741"/>
    </source>
</evidence>
<dbReference type="InterPro" id="IPR023586">
    <property type="entry name" value="Ile-tRNA-ligase_type2"/>
</dbReference>
<evidence type="ECO:0000259" key="6">
    <source>
        <dbReference type="Pfam" id="PF08264"/>
    </source>
</evidence>
<feature type="domain" description="Methionyl/Valyl/Leucyl/Isoleucyl-tRNA synthetase anticodon-binding" evidence="6">
    <location>
        <begin position="73"/>
        <end position="217"/>
    </location>
</feature>
<dbReference type="InterPro" id="IPR033709">
    <property type="entry name" value="Anticodon_Ile_ABEc"/>
</dbReference>
<dbReference type="PANTHER" id="PTHR42780:SF1">
    <property type="entry name" value="ISOLEUCINE--TRNA LIGASE, CYTOPLASMIC"/>
    <property type="match status" value="1"/>
</dbReference>
<dbReference type="PANTHER" id="PTHR42780">
    <property type="entry name" value="SOLEUCYL-TRNA SYNTHETASE"/>
    <property type="match status" value="1"/>
</dbReference>
<dbReference type="InterPro" id="IPR013155">
    <property type="entry name" value="M/V/L/I-tRNA-synth_anticd-bd"/>
</dbReference>
<sequence>MDQYGADALRYYLLSSPVMEGENLNFSEAGVKEALQKVVMLLDNVLSFYKLYNQSDANLRMTSESTNVKNVLDRWILAKFNLLIQQVTESLDSYYLIKAIRPLQDFINDLSTWYVRRSRDRFKAGDQGAVVTLGQVLLGLAQVMAPFTPFIAEYVYQELKKDNAELTAESVHLQTWPKVEKKLIDEELLKQMSSVRQLVEQGLSARAAAGIKVRQPLAELKVKNAELRIDDQALLALVKDELNVKAVSFNAKIENENELDINITEELKAEGQAREIIRQINQLRKDQGLTIQDKVVIYQTGLDGIFGQFDSIIKKSTLAVDIQAGTIDLMQEIEGGRVGIKKINK</sequence>
<dbReference type="GO" id="GO:0005524">
    <property type="term" value="F:ATP binding"/>
    <property type="evidence" value="ECO:0007669"/>
    <property type="project" value="UniProtKB-KW"/>
</dbReference>
<evidence type="ECO:0000256" key="5">
    <source>
        <dbReference type="ARBA" id="ARBA00023146"/>
    </source>
</evidence>
<keyword evidence="4" id="KW-0648">Protein biosynthesis</keyword>
<dbReference type="SUPFAM" id="SSF47323">
    <property type="entry name" value="Anticodon-binding domain of a subclass of class I aminoacyl-tRNA synthetases"/>
    <property type="match status" value="1"/>
</dbReference>
<gene>
    <name evidence="7" type="ORF">A3A24_01790</name>
</gene>
<protein>
    <recommendedName>
        <fullName evidence="6">Methionyl/Valyl/Leucyl/Isoleucyl-tRNA synthetase anticodon-binding domain-containing protein</fullName>
    </recommendedName>
</protein>
<proteinExistence type="predicted"/>